<dbReference type="Proteomes" id="UP001321760">
    <property type="component" value="Unassembled WGS sequence"/>
</dbReference>
<dbReference type="EMBL" id="MU865961">
    <property type="protein sequence ID" value="KAK4445914.1"/>
    <property type="molecule type" value="Genomic_DNA"/>
</dbReference>
<reference evidence="1" key="2">
    <citation type="submission" date="2023-05" db="EMBL/GenBank/DDBJ databases">
        <authorList>
            <consortium name="Lawrence Berkeley National Laboratory"/>
            <person name="Steindorff A."/>
            <person name="Hensen N."/>
            <person name="Bonometti L."/>
            <person name="Westerberg I."/>
            <person name="Brannstrom I.O."/>
            <person name="Guillou S."/>
            <person name="Cros-Aarteil S."/>
            <person name="Calhoun S."/>
            <person name="Haridas S."/>
            <person name="Kuo A."/>
            <person name="Mondo S."/>
            <person name="Pangilinan J."/>
            <person name="Riley R."/>
            <person name="Labutti K."/>
            <person name="Andreopoulos B."/>
            <person name="Lipzen A."/>
            <person name="Chen C."/>
            <person name="Yanf M."/>
            <person name="Daum C."/>
            <person name="Ng V."/>
            <person name="Clum A."/>
            <person name="Ohm R."/>
            <person name="Martin F."/>
            <person name="Silar P."/>
            <person name="Natvig D."/>
            <person name="Lalanne C."/>
            <person name="Gautier V."/>
            <person name="Ament-Velasquez S.L."/>
            <person name="Kruys A."/>
            <person name="Hutchinson M.I."/>
            <person name="Powell A.J."/>
            <person name="Barry K."/>
            <person name="Miller A.N."/>
            <person name="Grigoriev I.V."/>
            <person name="Debuchy R."/>
            <person name="Gladieux P."/>
            <person name="Thoren M.H."/>
            <person name="Johannesson H."/>
        </authorList>
    </citation>
    <scope>NUCLEOTIDE SEQUENCE</scope>
    <source>
        <strain evidence="1">PSN243</strain>
    </source>
</reference>
<keyword evidence="2" id="KW-1185">Reference proteome</keyword>
<organism evidence="1 2">
    <name type="scientific">Podospora aff. communis PSN243</name>
    <dbReference type="NCBI Taxonomy" id="3040156"/>
    <lineage>
        <taxon>Eukaryota</taxon>
        <taxon>Fungi</taxon>
        <taxon>Dikarya</taxon>
        <taxon>Ascomycota</taxon>
        <taxon>Pezizomycotina</taxon>
        <taxon>Sordariomycetes</taxon>
        <taxon>Sordariomycetidae</taxon>
        <taxon>Sordariales</taxon>
        <taxon>Podosporaceae</taxon>
        <taxon>Podospora</taxon>
    </lineage>
</organism>
<dbReference type="PANTHER" id="PTHR40135:SF1">
    <property type="entry name" value="MITOCHONDRIAL PHOSPHATE CARRIER PROTEIN"/>
    <property type="match status" value="1"/>
</dbReference>
<dbReference type="PANTHER" id="PTHR40135">
    <property type="entry name" value="MITOCHONDRIAL PHOSPHATE CARRIER PROTEIN"/>
    <property type="match status" value="1"/>
</dbReference>
<comment type="caution">
    <text evidence="1">The sequence shown here is derived from an EMBL/GenBank/DDBJ whole genome shotgun (WGS) entry which is preliminary data.</text>
</comment>
<evidence type="ECO:0008006" key="3">
    <source>
        <dbReference type="Google" id="ProtNLM"/>
    </source>
</evidence>
<sequence length="81" mass="9362">MWVTRAVSLTNFLVASSALAFQVTVLYPWHKQLDEDFEKLRIEHMKVLQERGRESQVPHHDKPKDAKGVLQMLGGLWPGKH</sequence>
<name>A0AAV9GCX3_9PEZI</name>
<protein>
    <recommendedName>
        <fullName evidence="3">Mitochondrial phosphate carrier protein</fullName>
    </recommendedName>
</protein>
<proteinExistence type="predicted"/>
<accession>A0AAV9GCX3</accession>
<dbReference type="AlphaFoldDB" id="A0AAV9GCX3"/>
<evidence type="ECO:0000313" key="1">
    <source>
        <dbReference type="EMBL" id="KAK4445914.1"/>
    </source>
</evidence>
<gene>
    <name evidence="1" type="ORF">QBC34DRAFT_154094</name>
</gene>
<reference evidence="1" key="1">
    <citation type="journal article" date="2023" name="Mol. Phylogenet. Evol.">
        <title>Genome-scale phylogeny and comparative genomics of the fungal order Sordariales.</title>
        <authorList>
            <person name="Hensen N."/>
            <person name="Bonometti L."/>
            <person name="Westerberg I."/>
            <person name="Brannstrom I.O."/>
            <person name="Guillou S."/>
            <person name="Cros-Aarteil S."/>
            <person name="Calhoun S."/>
            <person name="Haridas S."/>
            <person name="Kuo A."/>
            <person name="Mondo S."/>
            <person name="Pangilinan J."/>
            <person name="Riley R."/>
            <person name="LaButti K."/>
            <person name="Andreopoulos B."/>
            <person name="Lipzen A."/>
            <person name="Chen C."/>
            <person name="Yan M."/>
            <person name="Daum C."/>
            <person name="Ng V."/>
            <person name="Clum A."/>
            <person name="Steindorff A."/>
            <person name="Ohm R.A."/>
            <person name="Martin F."/>
            <person name="Silar P."/>
            <person name="Natvig D.O."/>
            <person name="Lalanne C."/>
            <person name="Gautier V."/>
            <person name="Ament-Velasquez S.L."/>
            <person name="Kruys A."/>
            <person name="Hutchinson M.I."/>
            <person name="Powell A.J."/>
            <person name="Barry K."/>
            <person name="Miller A.N."/>
            <person name="Grigoriev I.V."/>
            <person name="Debuchy R."/>
            <person name="Gladieux P."/>
            <person name="Hiltunen Thoren M."/>
            <person name="Johannesson H."/>
        </authorList>
    </citation>
    <scope>NUCLEOTIDE SEQUENCE</scope>
    <source>
        <strain evidence="1">PSN243</strain>
    </source>
</reference>
<evidence type="ECO:0000313" key="2">
    <source>
        <dbReference type="Proteomes" id="UP001321760"/>
    </source>
</evidence>